<comment type="caution">
    <text evidence="3">The sequence shown here is derived from an EMBL/GenBank/DDBJ whole genome shotgun (WGS) entry which is preliminary data.</text>
</comment>
<protein>
    <recommendedName>
        <fullName evidence="2">Secretion system C-terminal sorting domain-containing protein</fullName>
    </recommendedName>
</protein>
<dbReference type="NCBIfam" id="TIGR04183">
    <property type="entry name" value="Por_Secre_tail"/>
    <property type="match status" value="1"/>
</dbReference>
<feature type="chain" id="PRO_5024825384" description="Secretion system C-terminal sorting domain-containing protein" evidence="1">
    <location>
        <begin position="21"/>
        <end position="697"/>
    </location>
</feature>
<dbReference type="InterPro" id="IPR026444">
    <property type="entry name" value="Secre_tail"/>
</dbReference>
<evidence type="ECO:0000313" key="3">
    <source>
        <dbReference type="EMBL" id="RKX67844.1"/>
    </source>
</evidence>
<evidence type="ECO:0000313" key="4">
    <source>
        <dbReference type="Proteomes" id="UP000271125"/>
    </source>
</evidence>
<dbReference type="Proteomes" id="UP000271125">
    <property type="component" value="Unassembled WGS sequence"/>
</dbReference>
<sequence>MKKIAISTMMALFCFSLAFGEIVNDIPEPYSGRIPIENYNKANIVPANKCLSRENTPVPDYEFIKYPTTIMTSYYDYMMGSYESFPLRMQTEHGDGYYLTFFARPTTTDNRRQYWAYLDSTFDLVDWGTISTNDIGQGYGGIDIHPATGDCIASWHEQDIVLGYGTTISYDDYDLIEMPGFWSIYLFIPPEEPEVNEYIWPYIYVGPSPMGDGYVRVYQLAKNYTHDPFDNPCEDLRINYMDIENYNGASLLDLLVLENWNTVTVMTDWRDYSCRPLSQPFAIDFNTPGKVAIIGYNAWLEGDLGSMPCEEGVFVWESYDYGETWDYANLHTDGPTDYIYIVDNIPGFTDDPGNILDSIEVDVAGWHNTALYDSDGNLHWTYMQQYGFTDSTGTGYYFKHFLPPAEAVWDGTYFTFHEVPELPGIDPLSGHSVPWEIVGDDTLLYTTIGFSKYPGTSNIFHESAMKNAINVENGWILQMWADGTYVQLAEDGDPGYQEYAEHPIIFISVSSDNGETWSEPIELTDIYSTLFDFSGQITAYPYVCNKIIDLGDDWGQVLMYYFDDNSFGAYAGTEPHGENNGGQINFCTIKIKFPEQAVDPEHTNITNLSLTNYPNPFSNSTYISFSAKKSIRNSIVEIYNIKGQLIRTLKTSSASSNEGYAIWDGKDSYNNDVANGIYLYRLKTNNSVVTKKMLLAR</sequence>
<evidence type="ECO:0000256" key="1">
    <source>
        <dbReference type="SAM" id="SignalP"/>
    </source>
</evidence>
<organism evidence="3 4">
    <name type="scientific">candidate division TA06 bacterium</name>
    <dbReference type="NCBI Taxonomy" id="2250710"/>
    <lineage>
        <taxon>Bacteria</taxon>
        <taxon>Bacteria division TA06</taxon>
    </lineage>
</organism>
<name>A0A660SAL4_UNCT6</name>
<dbReference type="AlphaFoldDB" id="A0A660SAL4"/>
<gene>
    <name evidence="3" type="ORF">DRP43_06240</name>
</gene>
<evidence type="ECO:0000259" key="2">
    <source>
        <dbReference type="Pfam" id="PF18962"/>
    </source>
</evidence>
<proteinExistence type="predicted"/>
<feature type="domain" description="Secretion system C-terminal sorting" evidence="2">
    <location>
        <begin position="613"/>
        <end position="693"/>
    </location>
</feature>
<keyword evidence="1" id="KW-0732">Signal</keyword>
<feature type="signal peptide" evidence="1">
    <location>
        <begin position="1"/>
        <end position="20"/>
    </location>
</feature>
<accession>A0A660SAL4</accession>
<dbReference type="Pfam" id="PF18962">
    <property type="entry name" value="Por_Secre_tail"/>
    <property type="match status" value="1"/>
</dbReference>
<dbReference type="SUPFAM" id="SSF110296">
    <property type="entry name" value="Oligoxyloglucan reducing end-specific cellobiohydrolase"/>
    <property type="match status" value="1"/>
</dbReference>
<dbReference type="EMBL" id="QNBD01000320">
    <property type="protein sequence ID" value="RKX67844.1"/>
    <property type="molecule type" value="Genomic_DNA"/>
</dbReference>
<dbReference type="Gene3D" id="2.60.40.4070">
    <property type="match status" value="1"/>
</dbReference>
<reference evidence="3 4" key="1">
    <citation type="submission" date="2018-06" db="EMBL/GenBank/DDBJ databases">
        <title>Extensive metabolic versatility and redundancy in microbially diverse, dynamic hydrothermal sediments.</title>
        <authorList>
            <person name="Dombrowski N."/>
            <person name="Teske A."/>
            <person name="Baker B.J."/>
        </authorList>
    </citation>
    <scope>NUCLEOTIDE SEQUENCE [LARGE SCALE GENOMIC DNA]</scope>
    <source>
        <strain evidence="3">B10_G13</strain>
    </source>
</reference>